<name>A0A1V4IQG5_9CLOT</name>
<sequence>MNKKLCSDLKKALNVSPICSDKHIKETISMVSYKYKSYKRKERIGYLEFLLRQIQFVGRKIWLCQGIVLFFMCWLINVVFGDDFEYIVTRHIPEFLCLYAVIITMAVIPFLERSQQHRMYEVELATRMSISRLICSKLIIIAVGDFVFLFAVAFIVVNRMSISVPFTILYLLLPLLMSSCGCIFILSRQKQHSVFNSEVFCVFLLLLQIKVFTLMPNAYSETALIALSIFVFVFAITLVIQIWRLINRTTAIRLEVV</sequence>
<evidence type="ECO:0000313" key="2">
    <source>
        <dbReference type="EMBL" id="OPJ62268.1"/>
    </source>
</evidence>
<accession>A0A1V4IQG5</accession>
<feature type="transmembrane region" description="Helical" evidence="1">
    <location>
        <begin position="61"/>
        <end position="80"/>
    </location>
</feature>
<keyword evidence="1" id="KW-0472">Membrane</keyword>
<dbReference type="Proteomes" id="UP000190080">
    <property type="component" value="Unassembled WGS sequence"/>
</dbReference>
<dbReference type="EMBL" id="MZGV01000016">
    <property type="protein sequence ID" value="OPJ62268.1"/>
    <property type="molecule type" value="Genomic_DNA"/>
</dbReference>
<dbReference type="AlphaFoldDB" id="A0A1V4IQG5"/>
<dbReference type="OrthoDB" id="2067169at2"/>
<dbReference type="STRING" id="1450648.CLORY_18830"/>
<keyword evidence="3" id="KW-1185">Reference proteome</keyword>
<feature type="transmembrane region" description="Helical" evidence="1">
    <location>
        <begin position="199"/>
        <end position="219"/>
    </location>
</feature>
<feature type="transmembrane region" description="Helical" evidence="1">
    <location>
        <begin position="133"/>
        <end position="156"/>
    </location>
</feature>
<feature type="transmembrane region" description="Helical" evidence="1">
    <location>
        <begin position="92"/>
        <end position="112"/>
    </location>
</feature>
<feature type="transmembrane region" description="Helical" evidence="1">
    <location>
        <begin position="225"/>
        <end position="246"/>
    </location>
</feature>
<protein>
    <recommendedName>
        <fullName evidence="4">ABC-2 family transporter protein</fullName>
    </recommendedName>
</protein>
<reference evidence="2 3" key="1">
    <citation type="submission" date="2017-03" db="EMBL/GenBank/DDBJ databases">
        <title>Genome sequence of Clostridium oryzae DSM 28571.</title>
        <authorList>
            <person name="Poehlein A."/>
            <person name="Daniel R."/>
        </authorList>
    </citation>
    <scope>NUCLEOTIDE SEQUENCE [LARGE SCALE GENOMIC DNA]</scope>
    <source>
        <strain evidence="2 3">DSM 28571</strain>
    </source>
</reference>
<gene>
    <name evidence="2" type="ORF">CLORY_18830</name>
</gene>
<keyword evidence="1" id="KW-1133">Transmembrane helix</keyword>
<evidence type="ECO:0000313" key="3">
    <source>
        <dbReference type="Proteomes" id="UP000190080"/>
    </source>
</evidence>
<evidence type="ECO:0000256" key="1">
    <source>
        <dbReference type="SAM" id="Phobius"/>
    </source>
</evidence>
<feature type="transmembrane region" description="Helical" evidence="1">
    <location>
        <begin position="168"/>
        <end position="187"/>
    </location>
</feature>
<dbReference type="RefSeq" id="WP_079423615.1">
    <property type="nucleotide sequence ID" value="NZ_MZGV01000016.1"/>
</dbReference>
<evidence type="ECO:0008006" key="4">
    <source>
        <dbReference type="Google" id="ProtNLM"/>
    </source>
</evidence>
<comment type="caution">
    <text evidence="2">The sequence shown here is derived from an EMBL/GenBank/DDBJ whole genome shotgun (WGS) entry which is preliminary data.</text>
</comment>
<organism evidence="2 3">
    <name type="scientific">Clostridium oryzae</name>
    <dbReference type="NCBI Taxonomy" id="1450648"/>
    <lineage>
        <taxon>Bacteria</taxon>
        <taxon>Bacillati</taxon>
        <taxon>Bacillota</taxon>
        <taxon>Clostridia</taxon>
        <taxon>Eubacteriales</taxon>
        <taxon>Clostridiaceae</taxon>
        <taxon>Clostridium</taxon>
    </lineage>
</organism>
<proteinExistence type="predicted"/>
<keyword evidence="1" id="KW-0812">Transmembrane</keyword>